<dbReference type="PANTHER" id="PTHR11412">
    <property type="entry name" value="MACROGLOBULIN / COMPLEMENT"/>
    <property type="match status" value="1"/>
</dbReference>
<evidence type="ECO:0000313" key="1">
    <source>
        <dbReference type="Ensembl" id="ENSGEVP00005000099.1"/>
    </source>
</evidence>
<accession>A0A8C4VBF8</accession>
<dbReference type="Gene3D" id="2.60.40.1930">
    <property type="match status" value="2"/>
</dbReference>
<evidence type="ECO:0000313" key="2">
    <source>
        <dbReference type="Proteomes" id="UP000694390"/>
    </source>
</evidence>
<sequence length="162" mass="18201">KISDNVLLLLNNHCLTSPKQVVPSYLPPCLLNEIVLFGFHRQYLLMVPSVLQSSSPDQACLHFHNLNESVSVSVILEYSGSNTTIFEQPVRGNYFFQCIRFMVPRTTFSPLAFITFSAKGTTVRLAERRSMAIQNVDSVVFVQTDKPIYKPGQTGECGFCFT</sequence>
<dbReference type="Proteomes" id="UP000694390">
    <property type="component" value="Unassembled WGS sequence"/>
</dbReference>
<keyword evidence="2" id="KW-1185">Reference proteome</keyword>
<organism evidence="1 2">
    <name type="scientific">Gopherus evgoodei</name>
    <name type="common">Goodes thornscrub tortoise</name>
    <dbReference type="NCBI Taxonomy" id="1825980"/>
    <lineage>
        <taxon>Eukaryota</taxon>
        <taxon>Metazoa</taxon>
        <taxon>Chordata</taxon>
        <taxon>Craniata</taxon>
        <taxon>Vertebrata</taxon>
        <taxon>Euteleostomi</taxon>
        <taxon>Archelosauria</taxon>
        <taxon>Testudinata</taxon>
        <taxon>Testudines</taxon>
        <taxon>Cryptodira</taxon>
        <taxon>Durocryptodira</taxon>
        <taxon>Testudinoidea</taxon>
        <taxon>Testudinidae</taxon>
        <taxon>Gopherus</taxon>
    </lineage>
</organism>
<dbReference type="AlphaFoldDB" id="A0A8C4VBF8"/>
<dbReference type="InterPro" id="IPR050473">
    <property type="entry name" value="A2M/Complement_sys"/>
</dbReference>
<proteinExistence type="predicted"/>
<name>A0A8C4VBF8_9SAUR</name>
<dbReference type="PANTHER" id="PTHR11412:SF173">
    <property type="entry name" value="OVOSTATIN"/>
    <property type="match status" value="1"/>
</dbReference>
<dbReference type="OrthoDB" id="9998011at2759"/>
<protein>
    <submittedName>
        <fullName evidence="1">Uncharacterized protein</fullName>
    </submittedName>
</protein>
<reference evidence="1" key="2">
    <citation type="submission" date="2025-09" db="UniProtKB">
        <authorList>
            <consortium name="Ensembl"/>
        </authorList>
    </citation>
    <scope>IDENTIFICATION</scope>
</reference>
<dbReference type="Ensembl" id="ENSGEVT00005000110.1">
    <property type="protein sequence ID" value="ENSGEVP00005000099.1"/>
    <property type="gene ID" value="ENSGEVG00005000094.1"/>
</dbReference>
<reference evidence="1" key="1">
    <citation type="submission" date="2025-08" db="UniProtKB">
        <authorList>
            <consortium name="Ensembl"/>
        </authorList>
    </citation>
    <scope>IDENTIFICATION</scope>
</reference>
<dbReference type="GeneTree" id="ENSGT00940000158779"/>